<protein>
    <submittedName>
        <fullName evidence="1">Uncharacterized protein</fullName>
    </submittedName>
</protein>
<evidence type="ECO:0000313" key="2">
    <source>
        <dbReference type="Proteomes" id="UP001497700"/>
    </source>
</evidence>
<sequence>MADHNEDGHPAATSPVYQLPEWETITHPPKPRQSLLGRILPSRTAEDESLAMSARPSTTAELDQAKGISGPAPTLPLHTTATPENGATKPSLFASLHKSLDSAIPPHRTYLGRSRRFLFLYILLPAAVFIFVVIPLAVGLGVGLSRRRSATQNQENLPLPSNKGIFTGELTYYDPALGACGILSSSSEDIVSVSHVIFDAASNGSNPNANPLCGMTIRITRDYVEMGAGNQSVDVTVVDRCVGCDAMDLDLSIAVFTRLAPQGSGRVLGSWAWLS</sequence>
<organism evidence="1 2">
    <name type="scientific">Hypoxylon rubiginosum</name>
    <dbReference type="NCBI Taxonomy" id="110542"/>
    <lineage>
        <taxon>Eukaryota</taxon>
        <taxon>Fungi</taxon>
        <taxon>Dikarya</taxon>
        <taxon>Ascomycota</taxon>
        <taxon>Pezizomycotina</taxon>
        <taxon>Sordariomycetes</taxon>
        <taxon>Xylariomycetidae</taxon>
        <taxon>Xylariales</taxon>
        <taxon>Hypoxylaceae</taxon>
        <taxon>Hypoxylon</taxon>
    </lineage>
</organism>
<evidence type="ECO:0000313" key="1">
    <source>
        <dbReference type="EMBL" id="KAI4868210.1"/>
    </source>
</evidence>
<keyword evidence="2" id="KW-1185">Reference proteome</keyword>
<reference evidence="1 2" key="1">
    <citation type="journal article" date="2022" name="New Phytol.">
        <title>Ecological generalism drives hyperdiversity of secondary metabolite gene clusters in xylarialean endophytes.</title>
        <authorList>
            <person name="Franco M.E.E."/>
            <person name="Wisecaver J.H."/>
            <person name="Arnold A.E."/>
            <person name="Ju Y.M."/>
            <person name="Slot J.C."/>
            <person name="Ahrendt S."/>
            <person name="Moore L.P."/>
            <person name="Eastman K.E."/>
            <person name="Scott K."/>
            <person name="Konkel Z."/>
            <person name="Mondo S.J."/>
            <person name="Kuo A."/>
            <person name="Hayes R.D."/>
            <person name="Haridas S."/>
            <person name="Andreopoulos B."/>
            <person name="Riley R."/>
            <person name="LaButti K."/>
            <person name="Pangilinan J."/>
            <person name="Lipzen A."/>
            <person name="Amirebrahimi M."/>
            <person name="Yan J."/>
            <person name="Adam C."/>
            <person name="Keymanesh K."/>
            <person name="Ng V."/>
            <person name="Louie K."/>
            <person name="Northen T."/>
            <person name="Drula E."/>
            <person name="Henrissat B."/>
            <person name="Hsieh H.M."/>
            <person name="Youens-Clark K."/>
            <person name="Lutzoni F."/>
            <person name="Miadlikowska J."/>
            <person name="Eastwood D.C."/>
            <person name="Hamelin R.C."/>
            <person name="Grigoriev I.V."/>
            <person name="U'Ren J.M."/>
        </authorList>
    </citation>
    <scope>NUCLEOTIDE SEQUENCE [LARGE SCALE GENOMIC DNA]</scope>
    <source>
        <strain evidence="1 2">CBS 119005</strain>
    </source>
</reference>
<proteinExistence type="predicted"/>
<dbReference type="Proteomes" id="UP001497700">
    <property type="component" value="Unassembled WGS sequence"/>
</dbReference>
<gene>
    <name evidence="1" type="ORF">F4820DRAFT_153155</name>
</gene>
<name>A0ACB9Z903_9PEZI</name>
<accession>A0ACB9Z903</accession>
<comment type="caution">
    <text evidence="1">The sequence shown here is derived from an EMBL/GenBank/DDBJ whole genome shotgun (WGS) entry which is preliminary data.</text>
</comment>
<dbReference type="EMBL" id="MU393440">
    <property type="protein sequence ID" value="KAI4868210.1"/>
    <property type="molecule type" value="Genomic_DNA"/>
</dbReference>